<dbReference type="PANTHER" id="PTHR33164:SF57">
    <property type="entry name" value="MARR-FAMILY TRANSCRIPTIONAL REGULATOR"/>
    <property type="match status" value="1"/>
</dbReference>
<reference evidence="5 6" key="1">
    <citation type="journal article" date="2016" name="BMC Genomics">
        <title>Combined genomic and structural analyses of a cultured magnetotactic bacterium reveals its niche adaptation to a dynamic environment.</title>
        <authorList>
            <person name="Araujo A.C."/>
            <person name="Morillo V."/>
            <person name="Cypriano J."/>
            <person name="Teixeira L.C."/>
            <person name="Leao P."/>
            <person name="Lyra S."/>
            <person name="Almeida L.G."/>
            <person name="Bazylinski D.A."/>
            <person name="Vasconcellos A.T."/>
            <person name="Abreu F."/>
            <person name="Lins U."/>
        </authorList>
    </citation>
    <scope>NUCLEOTIDE SEQUENCE [LARGE SCALE GENOMIC DNA]</scope>
    <source>
        <strain evidence="5 6">IT-1</strain>
    </source>
</reference>
<dbReference type="PROSITE" id="PS50995">
    <property type="entry name" value="HTH_MARR_2"/>
    <property type="match status" value="1"/>
</dbReference>
<dbReference type="InterPro" id="IPR036390">
    <property type="entry name" value="WH_DNA-bd_sf"/>
</dbReference>
<dbReference type="Proteomes" id="UP000194003">
    <property type="component" value="Unassembled WGS sequence"/>
</dbReference>
<keyword evidence="3" id="KW-0804">Transcription</keyword>
<dbReference type="SMART" id="SM00347">
    <property type="entry name" value="HTH_MARR"/>
    <property type="match status" value="1"/>
</dbReference>
<comment type="caution">
    <text evidence="5">The sequence shown here is derived from an EMBL/GenBank/DDBJ whole genome shotgun (WGS) entry which is preliminary data.</text>
</comment>
<dbReference type="AlphaFoldDB" id="A0A1Y2K0N5"/>
<evidence type="ECO:0000313" key="6">
    <source>
        <dbReference type="Proteomes" id="UP000194003"/>
    </source>
</evidence>
<dbReference type="RefSeq" id="WP_085443403.1">
    <property type="nucleotide sequence ID" value="NZ_LVJN01000020.1"/>
</dbReference>
<sequence>MFDQCLYFNVNALSRSINRIWDREYQDAVQLSAAHAYLIWVVLGEPGMPQRRIAQQLGLARSTVTRFVDALVKKGLVRRQQAEHDGREQLVFPTAQAEAIRAPLEDLHHKLSERVSDILGSDAVANSVTQLRQTRAKLESSQTA</sequence>
<dbReference type="Gene3D" id="1.10.10.10">
    <property type="entry name" value="Winged helix-like DNA-binding domain superfamily/Winged helix DNA-binding domain"/>
    <property type="match status" value="1"/>
</dbReference>
<gene>
    <name evidence="5" type="ORF">MAIT1_01510</name>
</gene>
<evidence type="ECO:0000256" key="2">
    <source>
        <dbReference type="ARBA" id="ARBA00023125"/>
    </source>
</evidence>
<organism evidence="5 6">
    <name type="scientific">Magnetofaba australis IT-1</name>
    <dbReference type="NCBI Taxonomy" id="1434232"/>
    <lineage>
        <taxon>Bacteria</taxon>
        <taxon>Pseudomonadati</taxon>
        <taxon>Pseudomonadota</taxon>
        <taxon>Magnetococcia</taxon>
        <taxon>Magnetococcales</taxon>
        <taxon>Magnetococcaceae</taxon>
        <taxon>Magnetofaba</taxon>
    </lineage>
</organism>
<dbReference type="PRINTS" id="PR00598">
    <property type="entry name" value="HTHMARR"/>
</dbReference>
<dbReference type="GO" id="GO:0006950">
    <property type="term" value="P:response to stress"/>
    <property type="evidence" value="ECO:0007669"/>
    <property type="project" value="TreeGrafter"/>
</dbReference>
<keyword evidence="2" id="KW-0238">DNA-binding</keyword>
<protein>
    <submittedName>
        <fullName evidence="5">Putative MarR family transcriptional regulator</fullName>
    </submittedName>
</protein>
<feature type="domain" description="HTH marR-type" evidence="4">
    <location>
        <begin position="3"/>
        <end position="140"/>
    </location>
</feature>
<dbReference type="GO" id="GO:0003677">
    <property type="term" value="F:DNA binding"/>
    <property type="evidence" value="ECO:0007669"/>
    <property type="project" value="UniProtKB-KW"/>
</dbReference>
<dbReference type="InterPro" id="IPR039422">
    <property type="entry name" value="MarR/SlyA-like"/>
</dbReference>
<keyword evidence="1" id="KW-0805">Transcription regulation</keyword>
<dbReference type="OrthoDB" id="7349109at2"/>
<dbReference type="PROSITE" id="PS01117">
    <property type="entry name" value="HTH_MARR_1"/>
    <property type="match status" value="1"/>
</dbReference>
<proteinExistence type="predicted"/>
<evidence type="ECO:0000256" key="3">
    <source>
        <dbReference type="ARBA" id="ARBA00023163"/>
    </source>
</evidence>
<dbReference type="InterPro" id="IPR023187">
    <property type="entry name" value="Tscrpt_reg_MarR-type_CS"/>
</dbReference>
<dbReference type="Pfam" id="PF12802">
    <property type="entry name" value="MarR_2"/>
    <property type="match status" value="1"/>
</dbReference>
<evidence type="ECO:0000313" key="5">
    <source>
        <dbReference type="EMBL" id="OSM01522.1"/>
    </source>
</evidence>
<dbReference type="InterPro" id="IPR036388">
    <property type="entry name" value="WH-like_DNA-bd_sf"/>
</dbReference>
<keyword evidence="6" id="KW-1185">Reference proteome</keyword>
<dbReference type="GO" id="GO:0003700">
    <property type="term" value="F:DNA-binding transcription factor activity"/>
    <property type="evidence" value="ECO:0007669"/>
    <property type="project" value="InterPro"/>
</dbReference>
<dbReference type="PANTHER" id="PTHR33164">
    <property type="entry name" value="TRANSCRIPTIONAL REGULATOR, MARR FAMILY"/>
    <property type="match status" value="1"/>
</dbReference>
<dbReference type="EMBL" id="LVJN01000020">
    <property type="protein sequence ID" value="OSM01522.1"/>
    <property type="molecule type" value="Genomic_DNA"/>
</dbReference>
<name>A0A1Y2K0N5_9PROT</name>
<evidence type="ECO:0000256" key="1">
    <source>
        <dbReference type="ARBA" id="ARBA00023015"/>
    </source>
</evidence>
<dbReference type="SUPFAM" id="SSF46785">
    <property type="entry name" value="Winged helix' DNA-binding domain"/>
    <property type="match status" value="1"/>
</dbReference>
<accession>A0A1Y2K0N5</accession>
<dbReference type="STRING" id="1434232.MAIT1_01510"/>
<dbReference type="InterPro" id="IPR000835">
    <property type="entry name" value="HTH_MarR-typ"/>
</dbReference>
<evidence type="ECO:0000259" key="4">
    <source>
        <dbReference type="PROSITE" id="PS50995"/>
    </source>
</evidence>